<dbReference type="InterPro" id="IPR025714">
    <property type="entry name" value="Methyltranfer_dom"/>
</dbReference>
<dbReference type="Proteomes" id="UP000467132">
    <property type="component" value="Unassembled WGS sequence"/>
</dbReference>
<dbReference type="GO" id="GO:0008168">
    <property type="term" value="F:methyltransferase activity"/>
    <property type="evidence" value="ECO:0007669"/>
    <property type="project" value="UniProtKB-KW"/>
</dbReference>
<dbReference type="SUPFAM" id="SSF53335">
    <property type="entry name" value="S-adenosyl-L-methionine-dependent methyltransferases"/>
    <property type="match status" value="1"/>
</dbReference>
<dbReference type="GO" id="GO:0032259">
    <property type="term" value="P:methylation"/>
    <property type="evidence" value="ECO:0007669"/>
    <property type="project" value="UniProtKB-KW"/>
</dbReference>
<proteinExistence type="predicted"/>
<evidence type="ECO:0000313" key="2">
    <source>
        <dbReference type="EMBL" id="NBI07970.1"/>
    </source>
</evidence>
<feature type="domain" description="Methyltransferase" evidence="1">
    <location>
        <begin position="34"/>
        <end position="141"/>
    </location>
</feature>
<dbReference type="AlphaFoldDB" id="A0A845R0K8"/>
<keyword evidence="2" id="KW-0489">Methyltransferase</keyword>
<accession>A0A845R0K8</accession>
<comment type="caution">
    <text evidence="2">The sequence shown here is derived from an EMBL/GenBank/DDBJ whole genome shotgun (WGS) entry which is preliminary data.</text>
</comment>
<dbReference type="OrthoDB" id="9784101at2"/>
<evidence type="ECO:0000313" key="3">
    <source>
        <dbReference type="Proteomes" id="UP000467132"/>
    </source>
</evidence>
<keyword evidence="3" id="KW-1185">Reference proteome</keyword>
<dbReference type="EMBL" id="QXXA01000017">
    <property type="protein sequence ID" value="NBI07970.1"/>
    <property type="molecule type" value="Genomic_DNA"/>
</dbReference>
<dbReference type="Pfam" id="PF13847">
    <property type="entry name" value="Methyltransf_31"/>
    <property type="match status" value="1"/>
</dbReference>
<gene>
    <name evidence="2" type="ORF">D3Z33_14000</name>
</gene>
<reference evidence="2 3" key="1">
    <citation type="submission" date="2018-08" db="EMBL/GenBank/DDBJ databases">
        <title>Murine metabolic-syndrome-specific gut microbial biobank.</title>
        <authorList>
            <person name="Liu C."/>
        </authorList>
    </citation>
    <scope>NUCLEOTIDE SEQUENCE [LARGE SCALE GENOMIC DNA]</scope>
    <source>
        <strain evidence="2 3">583</strain>
    </source>
</reference>
<dbReference type="CDD" id="cd02440">
    <property type="entry name" value="AdoMet_MTases"/>
    <property type="match status" value="1"/>
</dbReference>
<name>A0A845R0K8_9CLOT</name>
<organism evidence="2 3">
    <name type="scientific">Senegalia massiliensis</name>
    <dbReference type="NCBI Taxonomy" id="1720316"/>
    <lineage>
        <taxon>Bacteria</taxon>
        <taxon>Bacillati</taxon>
        <taxon>Bacillota</taxon>
        <taxon>Clostridia</taxon>
        <taxon>Eubacteriales</taxon>
        <taxon>Clostridiaceae</taxon>
        <taxon>Senegalia</taxon>
    </lineage>
</organism>
<keyword evidence="2" id="KW-0808">Transferase</keyword>
<dbReference type="RefSeq" id="WP_160198434.1">
    <property type="nucleotide sequence ID" value="NZ_QXXA01000017.1"/>
</dbReference>
<sequence>MSYKFNPKNKKKLDNIDRRRSLPPKETLEKLYLKEGDYIADIGCGIGYFTFPASDIVKSTGKVYAIDISQDMLQDVEEKINNKDIDNIQVIKGEISELKDNSVNYIFISNVLHEIDNKDKFFNDLKRVLQSNGRISIIEWKKIKMDIGPSLEHRVSQEWLKDKLFYIGFKDLEIININDNLYSVTGKL</sequence>
<dbReference type="Gene3D" id="3.40.50.150">
    <property type="entry name" value="Vaccinia Virus protein VP39"/>
    <property type="match status" value="1"/>
</dbReference>
<dbReference type="PANTHER" id="PTHR43591">
    <property type="entry name" value="METHYLTRANSFERASE"/>
    <property type="match status" value="1"/>
</dbReference>
<protein>
    <submittedName>
        <fullName evidence="2">Methyltransferase domain-containing protein</fullName>
    </submittedName>
</protein>
<dbReference type="PANTHER" id="PTHR43591:SF24">
    <property type="entry name" value="2-METHOXY-6-POLYPRENYL-1,4-BENZOQUINOL METHYLASE, MITOCHONDRIAL"/>
    <property type="match status" value="1"/>
</dbReference>
<dbReference type="InterPro" id="IPR029063">
    <property type="entry name" value="SAM-dependent_MTases_sf"/>
</dbReference>
<evidence type="ECO:0000259" key="1">
    <source>
        <dbReference type="Pfam" id="PF13847"/>
    </source>
</evidence>